<proteinExistence type="predicted"/>
<evidence type="ECO:0000313" key="1">
    <source>
        <dbReference type="EMBL" id="QLA00087.1"/>
    </source>
</evidence>
<organism evidence="1 2">
    <name type="scientific">Enterobacter cloacae</name>
    <dbReference type="NCBI Taxonomy" id="550"/>
    <lineage>
        <taxon>Bacteria</taxon>
        <taxon>Pseudomonadati</taxon>
        <taxon>Pseudomonadota</taxon>
        <taxon>Gammaproteobacteria</taxon>
        <taxon>Enterobacterales</taxon>
        <taxon>Enterobacteriaceae</taxon>
        <taxon>Enterobacter</taxon>
        <taxon>Enterobacter cloacae complex</taxon>
    </lineage>
</organism>
<dbReference type="InterPro" id="IPR036388">
    <property type="entry name" value="WH-like_DNA-bd_sf"/>
</dbReference>
<name>A0A7H8UJJ9_ENTCL</name>
<dbReference type="SUPFAM" id="SSF46894">
    <property type="entry name" value="C-terminal effector domain of the bipartite response regulators"/>
    <property type="match status" value="1"/>
</dbReference>
<dbReference type="Proteomes" id="UP000509421">
    <property type="component" value="Chromosome"/>
</dbReference>
<dbReference type="InterPro" id="IPR016032">
    <property type="entry name" value="Sig_transdc_resp-reg_C-effctor"/>
</dbReference>
<dbReference type="RefSeq" id="WP_176610956.1">
    <property type="nucleotide sequence ID" value="NZ_CP056117.1"/>
</dbReference>
<evidence type="ECO:0000313" key="2">
    <source>
        <dbReference type="Proteomes" id="UP000509421"/>
    </source>
</evidence>
<dbReference type="EMBL" id="CP056117">
    <property type="protein sequence ID" value="QLA00087.1"/>
    <property type="molecule type" value="Genomic_DNA"/>
</dbReference>
<sequence>MEFNNGSRLWINRETLLVGWFDNPQVPQKGRMRFQKTKMNLFTYLLEHAVRKEVSRDELLHQVWEKYGLKSSSRQLWHAIGQLKLSLFTLGIPYEFIQSNKGKTYSLEKVKVFFITQADINDDAY</sequence>
<dbReference type="Gene3D" id="1.10.10.10">
    <property type="entry name" value="Winged helix-like DNA-binding domain superfamily/Winged helix DNA-binding domain"/>
    <property type="match status" value="1"/>
</dbReference>
<dbReference type="GO" id="GO:0006355">
    <property type="term" value="P:regulation of DNA-templated transcription"/>
    <property type="evidence" value="ECO:0007669"/>
    <property type="project" value="InterPro"/>
</dbReference>
<reference evidence="1 2" key="1">
    <citation type="submission" date="2020-06" db="EMBL/GenBank/DDBJ databases">
        <title>Long-read sequencing of DSM26481-BlokeschLab.</title>
        <authorList>
            <person name="Blokesch M."/>
        </authorList>
    </citation>
    <scope>NUCLEOTIDE SEQUENCE [LARGE SCALE GENOMIC DNA]</scope>
    <source>
        <strain evidence="1 2">DSM 26481</strain>
    </source>
</reference>
<accession>A0A7H8UJJ9</accession>
<dbReference type="AlphaFoldDB" id="A0A7H8UJJ9"/>
<gene>
    <name evidence="1" type="ORF">HWQ14_21610</name>
</gene>
<protein>
    <submittedName>
        <fullName evidence="1">Uncharacterized protein</fullName>
    </submittedName>
</protein>
<dbReference type="GO" id="GO:0003677">
    <property type="term" value="F:DNA binding"/>
    <property type="evidence" value="ECO:0007669"/>
    <property type="project" value="InterPro"/>
</dbReference>